<evidence type="ECO:0000313" key="1">
    <source>
        <dbReference type="EMBL" id="VDO40971.1"/>
    </source>
</evidence>
<dbReference type="Proteomes" id="UP000280834">
    <property type="component" value="Unassembled WGS sequence"/>
</dbReference>
<accession>A0A0R3R1T7</accession>
<sequence>MINTSRKCFPNKDVYNNYGRMAYEHREYQNSASKKTTLVIIGIAYGFTFGLTRK</sequence>
<evidence type="ECO:0000313" key="3">
    <source>
        <dbReference type="WBParaSite" id="BTMF_0001397701-mRNA-1"/>
    </source>
</evidence>
<dbReference type="WBParaSite" id="BTMF_0001397701-mRNA-1">
    <property type="protein sequence ID" value="BTMF_0001397701-mRNA-1"/>
    <property type="gene ID" value="BTMF_0001397701"/>
</dbReference>
<proteinExistence type="predicted"/>
<keyword evidence="2" id="KW-1185">Reference proteome</keyword>
<reference evidence="1 2" key="2">
    <citation type="submission" date="2018-11" db="EMBL/GenBank/DDBJ databases">
        <authorList>
            <consortium name="Pathogen Informatics"/>
        </authorList>
    </citation>
    <scope>NUCLEOTIDE SEQUENCE [LARGE SCALE GENOMIC DNA]</scope>
</reference>
<dbReference type="AlphaFoldDB" id="A0A0R3R1T7"/>
<name>A0A0R3R1T7_9BILA</name>
<gene>
    <name evidence="1" type="ORF">BTMF_LOCUS11973</name>
</gene>
<evidence type="ECO:0000313" key="2">
    <source>
        <dbReference type="Proteomes" id="UP000280834"/>
    </source>
</evidence>
<dbReference type="EMBL" id="UZAG01018766">
    <property type="protein sequence ID" value="VDO40971.1"/>
    <property type="molecule type" value="Genomic_DNA"/>
</dbReference>
<organism evidence="3">
    <name type="scientific">Brugia timori</name>
    <dbReference type="NCBI Taxonomy" id="42155"/>
    <lineage>
        <taxon>Eukaryota</taxon>
        <taxon>Metazoa</taxon>
        <taxon>Ecdysozoa</taxon>
        <taxon>Nematoda</taxon>
        <taxon>Chromadorea</taxon>
        <taxon>Rhabditida</taxon>
        <taxon>Spirurina</taxon>
        <taxon>Spiruromorpha</taxon>
        <taxon>Filarioidea</taxon>
        <taxon>Onchocercidae</taxon>
        <taxon>Brugia</taxon>
    </lineage>
</organism>
<protein>
    <submittedName>
        <fullName evidence="3">Conserved domain protein</fullName>
    </submittedName>
</protein>
<reference evidence="3" key="1">
    <citation type="submission" date="2017-02" db="UniProtKB">
        <authorList>
            <consortium name="WormBaseParasite"/>
        </authorList>
    </citation>
    <scope>IDENTIFICATION</scope>
</reference>